<dbReference type="PROSITE" id="PS50928">
    <property type="entry name" value="ABC_TM1"/>
    <property type="match status" value="1"/>
</dbReference>
<keyword evidence="2 7" id="KW-0813">Transport</keyword>
<dbReference type="InterPro" id="IPR000515">
    <property type="entry name" value="MetI-like"/>
</dbReference>
<sequence length="347" mass="39356">MYWKYCLKRLIHGLWMYAVIIFIFSALFNATMEKTVRTQIEDKIREDAIRVQTSMKPGEIATFLEERRAAKYRQYHLDQPTWKRVVWRAVDTLAFRFGESTLIKSSAGDTAVWNILLEALPRTILLFTSAIALDIIIGIWLGLKQAQRVGGWLDKLMSLATMTVYGMPTWWLGMLMIMAFSYVFKIFPSGGMHSTPPPSGLWYYFDTLYHLMLPTLTLVLLGFWGRALLTRNIVLGILQDDYIMAARARGLPERRVLYGHVMRAASPPLTTMALLSLLSSIGGNLVIEGIFSWPGLGNLYWIAIEQNDIPVLMGNLAITTAFYMFGLVALDLMYGYLDPRIKVGGTA</sequence>
<evidence type="ECO:0000256" key="5">
    <source>
        <dbReference type="ARBA" id="ARBA00022989"/>
    </source>
</evidence>
<feature type="transmembrane region" description="Helical" evidence="7">
    <location>
        <begin position="124"/>
        <end position="143"/>
    </location>
</feature>
<dbReference type="AlphaFoldDB" id="A0A081BN80"/>
<dbReference type="HOGENOM" id="CLU_036879_1_0_0"/>
<reference evidence="9" key="1">
    <citation type="journal article" date="2015" name="PeerJ">
        <title>First genomic representation of candidate bacterial phylum KSB3 points to enhanced environmental sensing as a trigger of wastewater bulking.</title>
        <authorList>
            <person name="Sekiguchi Y."/>
            <person name="Ohashi A."/>
            <person name="Parks D.H."/>
            <person name="Yamauchi T."/>
            <person name="Tyson G.W."/>
            <person name="Hugenholtz P."/>
        </authorList>
    </citation>
    <scope>NUCLEOTIDE SEQUENCE [LARGE SCALE GENOMIC DNA]</scope>
</reference>
<feature type="transmembrane region" description="Helical" evidence="7">
    <location>
        <begin position="272"/>
        <end position="296"/>
    </location>
</feature>
<evidence type="ECO:0000256" key="6">
    <source>
        <dbReference type="ARBA" id="ARBA00023136"/>
    </source>
</evidence>
<evidence type="ECO:0000256" key="3">
    <source>
        <dbReference type="ARBA" id="ARBA00022475"/>
    </source>
</evidence>
<feature type="transmembrane region" description="Helical" evidence="7">
    <location>
        <begin position="316"/>
        <end position="337"/>
    </location>
</feature>
<comment type="subcellular location">
    <subcellularLocation>
        <location evidence="1 7">Cell membrane</location>
        <topology evidence="1 7">Multi-pass membrane protein</topology>
    </subcellularLocation>
</comment>
<feature type="transmembrane region" description="Helical" evidence="7">
    <location>
        <begin position="164"/>
        <end position="187"/>
    </location>
</feature>
<dbReference type="GO" id="GO:0005886">
    <property type="term" value="C:plasma membrane"/>
    <property type="evidence" value="ECO:0007669"/>
    <property type="project" value="UniProtKB-SubCell"/>
</dbReference>
<dbReference type="SUPFAM" id="SSF161098">
    <property type="entry name" value="MetI-like"/>
    <property type="match status" value="1"/>
</dbReference>
<dbReference type="Proteomes" id="UP000030700">
    <property type="component" value="Unassembled WGS sequence"/>
</dbReference>
<evidence type="ECO:0000256" key="7">
    <source>
        <dbReference type="RuleBase" id="RU363032"/>
    </source>
</evidence>
<evidence type="ECO:0000256" key="1">
    <source>
        <dbReference type="ARBA" id="ARBA00004651"/>
    </source>
</evidence>
<keyword evidence="3" id="KW-1003">Cell membrane</keyword>
<gene>
    <name evidence="9" type="ORF">U14_03092</name>
</gene>
<dbReference type="EMBL" id="DF820457">
    <property type="protein sequence ID" value="GAK51846.1"/>
    <property type="molecule type" value="Genomic_DNA"/>
</dbReference>
<comment type="similarity">
    <text evidence="7">Belongs to the binding-protein-dependent transport system permease family.</text>
</comment>
<keyword evidence="4 7" id="KW-0812">Transmembrane</keyword>
<name>A0A081BN80_9BACT</name>
<protein>
    <submittedName>
        <fullName evidence="9">Binding-protein-dependent transport systems inner membrane component</fullName>
    </submittedName>
</protein>
<evidence type="ECO:0000256" key="4">
    <source>
        <dbReference type="ARBA" id="ARBA00022692"/>
    </source>
</evidence>
<dbReference type="Pfam" id="PF00528">
    <property type="entry name" value="BPD_transp_1"/>
    <property type="match status" value="1"/>
</dbReference>
<feature type="transmembrane region" description="Helical" evidence="7">
    <location>
        <begin position="207"/>
        <end position="229"/>
    </location>
</feature>
<evidence type="ECO:0000256" key="2">
    <source>
        <dbReference type="ARBA" id="ARBA00022448"/>
    </source>
</evidence>
<dbReference type="GO" id="GO:0055085">
    <property type="term" value="P:transmembrane transport"/>
    <property type="evidence" value="ECO:0007669"/>
    <property type="project" value="InterPro"/>
</dbReference>
<keyword evidence="6 7" id="KW-0472">Membrane</keyword>
<evidence type="ECO:0000259" key="8">
    <source>
        <dbReference type="PROSITE" id="PS50928"/>
    </source>
</evidence>
<dbReference type="PANTHER" id="PTHR30465:SF45">
    <property type="entry name" value="BINDING-PROTEIN-DEPENDENT TRANSPORT SYSTEMS INNER MEMBRANE COMPONENT"/>
    <property type="match status" value="1"/>
</dbReference>
<evidence type="ECO:0000313" key="9">
    <source>
        <dbReference type="EMBL" id="GAK51846.1"/>
    </source>
</evidence>
<accession>A0A081BN80</accession>
<dbReference type="STRING" id="1499966.U14_03092"/>
<keyword evidence="5 7" id="KW-1133">Transmembrane helix</keyword>
<organism evidence="9">
    <name type="scientific">Candidatus Moduliflexus flocculans</name>
    <dbReference type="NCBI Taxonomy" id="1499966"/>
    <lineage>
        <taxon>Bacteria</taxon>
        <taxon>Candidatus Moduliflexota</taxon>
        <taxon>Candidatus Moduliflexia</taxon>
        <taxon>Candidatus Moduliflexales</taxon>
        <taxon>Candidatus Moduliflexaceae</taxon>
    </lineage>
</organism>
<dbReference type="PANTHER" id="PTHR30465">
    <property type="entry name" value="INNER MEMBRANE ABC TRANSPORTER"/>
    <property type="match status" value="1"/>
</dbReference>
<dbReference type="Gene3D" id="1.10.3720.10">
    <property type="entry name" value="MetI-like"/>
    <property type="match status" value="1"/>
</dbReference>
<dbReference type="CDD" id="cd06261">
    <property type="entry name" value="TM_PBP2"/>
    <property type="match status" value="1"/>
</dbReference>
<dbReference type="InterPro" id="IPR035906">
    <property type="entry name" value="MetI-like_sf"/>
</dbReference>
<feature type="transmembrane region" description="Helical" evidence="7">
    <location>
        <begin position="12"/>
        <end position="32"/>
    </location>
</feature>
<evidence type="ECO:0000313" key="10">
    <source>
        <dbReference type="Proteomes" id="UP000030700"/>
    </source>
</evidence>
<keyword evidence="10" id="KW-1185">Reference proteome</keyword>
<feature type="domain" description="ABC transmembrane type-1" evidence="8">
    <location>
        <begin position="120"/>
        <end position="334"/>
    </location>
</feature>
<proteinExistence type="inferred from homology"/>